<dbReference type="PANTHER" id="PTHR43861:SF1">
    <property type="entry name" value="TRANS-ACONITATE 2-METHYLTRANSFERASE"/>
    <property type="match status" value="1"/>
</dbReference>
<sequence>MISNKLKSSLAEAYNQQSKQRDDSGISPWKIEERDQFLAHIQNQNATSILELGCGPGRDSLFFKEQGFEETCIDISPSMIKLCKEKGLNAHVMSFDSLEFEDHSFDAIWALNTLLHVPKANLPYVLKEIQRTLKPGGSFFMGVYGGVTHEGVWEEDFHEPPRYFSFYLIDDLLEMVQAYFEVESYHEIPADQLGGGKHSFQALLLRKSVT</sequence>
<dbReference type="InterPro" id="IPR029063">
    <property type="entry name" value="SAM-dependent_MTases_sf"/>
</dbReference>
<dbReference type="SUPFAM" id="SSF53335">
    <property type="entry name" value="S-adenosyl-L-methionine-dependent methyltransferases"/>
    <property type="match status" value="1"/>
</dbReference>
<dbReference type="GO" id="GO:0008757">
    <property type="term" value="F:S-adenosylmethionine-dependent methyltransferase activity"/>
    <property type="evidence" value="ECO:0007669"/>
    <property type="project" value="InterPro"/>
</dbReference>
<dbReference type="Pfam" id="PF08241">
    <property type="entry name" value="Methyltransf_11"/>
    <property type="match status" value="1"/>
</dbReference>
<gene>
    <name evidence="2" type="ORF">N783_05855</name>
</gene>
<name>A0A0A5HHP8_9BACI</name>
<feature type="domain" description="Methyltransferase type 11" evidence="1">
    <location>
        <begin position="50"/>
        <end position="140"/>
    </location>
</feature>
<keyword evidence="3" id="KW-1185">Reference proteome</keyword>
<dbReference type="Gene3D" id="3.40.50.150">
    <property type="entry name" value="Vaccinia Virus protein VP39"/>
    <property type="match status" value="1"/>
</dbReference>
<dbReference type="OrthoDB" id="9804312at2"/>
<dbReference type="AlphaFoldDB" id="A0A0A5HHP8"/>
<comment type="caution">
    <text evidence="2">The sequence shown here is derived from an EMBL/GenBank/DDBJ whole genome shotgun (WGS) entry which is preliminary data.</text>
</comment>
<dbReference type="Proteomes" id="UP000030403">
    <property type="component" value="Unassembled WGS sequence"/>
</dbReference>
<dbReference type="RefSeq" id="WP_027448734.1">
    <property type="nucleotide sequence ID" value="NZ_AVPF01000139.1"/>
</dbReference>
<evidence type="ECO:0000313" key="3">
    <source>
        <dbReference type="Proteomes" id="UP000030403"/>
    </source>
</evidence>
<organism evidence="2 3">
    <name type="scientific">Pontibacillus marinus BH030004 = DSM 16465</name>
    <dbReference type="NCBI Taxonomy" id="1385511"/>
    <lineage>
        <taxon>Bacteria</taxon>
        <taxon>Bacillati</taxon>
        <taxon>Bacillota</taxon>
        <taxon>Bacilli</taxon>
        <taxon>Bacillales</taxon>
        <taxon>Bacillaceae</taxon>
        <taxon>Pontibacillus</taxon>
    </lineage>
</organism>
<dbReference type="InterPro" id="IPR013216">
    <property type="entry name" value="Methyltransf_11"/>
</dbReference>
<dbReference type="STRING" id="1385511.GCA_000425225_02268"/>
<evidence type="ECO:0000313" key="2">
    <source>
        <dbReference type="EMBL" id="KGX83182.1"/>
    </source>
</evidence>
<proteinExistence type="predicted"/>
<evidence type="ECO:0000259" key="1">
    <source>
        <dbReference type="Pfam" id="PF08241"/>
    </source>
</evidence>
<accession>A0A0A5HHP8</accession>
<dbReference type="PANTHER" id="PTHR43861">
    <property type="entry name" value="TRANS-ACONITATE 2-METHYLTRANSFERASE-RELATED"/>
    <property type="match status" value="1"/>
</dbReference>
<dbReference type="eggNOG" id="COG0500">
    <property type="taxonomic scope" value="Bacteria"/>
</dbReference>
<reference evidence="2 3" key="1">
    <citation type="submission" date="2013-08" db="EMBL/GenBank/DDBJ databases">
        <authorList>
            <person name="Huang J."/>
            <person name="Wang G."/>
        </authorList>
    </citation>
    <scope>NUCLEOTIDE SEQUENCE [LARGE SCALE GENOMIC DNA]</scope>
    <source>
        <strain evidence="2 3">BH030004</strain>
    </source>
</reference>
<dbReference type="EMBL" id="AVPF01000139">
    <property type="protein sequence ID" value="KGX83182.1"/>
    <property type="molecule type" value="Genomic_DNA"/>
</dbReference>
<protein>
    <recommendedName>
        <fullName evidence="1">Methyltransferase type 11 domain-containing protein</fullName>
    </recommendedName>
</protein>
<dbReference type="CDD" id="cd02440">
    <property type="entry name" value="AdoMet_MTases"/>
    <property type="match status" value="1"/>
</dbReference>